<keyword evidence="3" id="KW-1185">Reference proteome</keyword>
<sequence length="1230" mass="133851">MATTTESLQLYKAENIDGSNTFNIKTILNDNWDKLDADSKLKNENISGINTSVNKITRFVEPSDIDTVQDIIDNMTVNGGGTIIFSPGIYFLSKGLNMKSDVHLKLSQGAILKVKDQFKTTLTVAHTAHTYTLTVADVSGFKMGQQICYGTGATGYLPGIAATISSISGNVLTVTRTNSVETNYEKDIPVENSYVVVATSAIYCHQVTNSSITGGEIDGNKAKVPIYTIDMDTGFNGIILDYTNNFTIEDVYVHDFNFQGIHPCGSNENLILNRVRAEYCLSSGICVDSCLDGTIIKNSSANYNSVGVQIISSDNFRLENVKCISNNYSGVELSNSYANHNFVIEQLDSEQNNQYGIRLSNAINGTVKGLTLKSNKVAGIHVENTNTCLVDGGIIEDSPIGIEETANCDSNRYNNIKFSSIANKELDLLGTNTSIDGSLEQKQDITVGKETITIGSNIVESPLAINAKGRYLKNLLGNLGNITTHQSEYSTAGMYGGMFSIWLNSLVKTVDGFACLDGYFSDFTDPLNAPRCSYIRFTGTADYYYLIMCKAKGHIQLTQKNVSANSTIKTTGDVTESSWTNVGLLMDGSALDMYCNFCSGYVTYNNGYYKDIMVIPILKSNVEGLTEQQIINKYINSSYFDYNTSSSETTVRRTSNGEQIDYTIPCLNCLENNQVYDEIIYPWQLIQRIGKHTISGTDFDHLESGTNVDYIIIPSTVFEGVRTFPNVSGNTVDIIGMTRCMATSKDDVSNIGQYYERNDNTIALIIKKSSFSDISSVRTSYGSLTSQFVLKSEIESTINAVEGFIKPNDTLQLVSSESIPNVIVTLPLNNSAAASLITNYLDYIRSSTATNTDKIDNHIADNTKQIPHLGTTTNSGDAYSIETSEVINTNEKFTITFNNPSTTAPTLSINGGTAHAIKKQNGNNAKLYASNYMLFWNGSNFQLLGEGGDYGTATSGDVLETKTFGTEDGIKQGSIPICGAGIDAQAIAKIVSNGKAYMHPPEGTYFNGGSVYTSEPDLSSDNIKAGKKVFGIDGKSSVVDTADATATATQIRNGQTAYVNGNKVTGSCPVQATSAQTVTPGTSDIVKPAGIYDDNITIKGDSNLSSNNIISGKSIFGISGSATIESLGGLPYEYHQIDGTYYNTSHTYTFTTSFSKIIFIIFRYIDINNYYRILAGGYWWTSAQLYNQSTDYWMSTTDPIFTLSQPNNGSFTLTKNSSQAFNIIGWVFGK</sequence>
<evidence type="ECO:0000259" key="1">
    <source>
        <dbReference type="Pfam" id="PF13229"/>
    </source>
</evidence>
<name>A0ABM5NZJ7_9CLOT</name>
<proteinExistence type="predicted"/>
<evidence type="ECO:0000313" key="3">
    <source>
        <dbReference type="Proteomes" id="UP000017590"/>
    </source>
</evidence>
<organism evidence="2 3">
    <name type="scientific">Clostridium autoethanogenum DSM 10061</name>
    <dbReference type="NCBI Taxonomy" id="1341692"/>
    <lineage>
        <taxon>Bacteria</taxon>
        <taxon>Bacillati</taxon>
        <taxon>Bacillota</taxon>
        <taxon>Clostridia</taxon>
        <taxon>Eubacteriales</taxon>
        <taxon>Clostridiaceae</taxon>
        <taxon>Clostridium</taxon>
    </lineage>
</organism>
<protein>
    <submittedName>
        <fullName evidence="2">Right-handed parallel beta-helix repeat-containing protein</fullName>
    </submittedName>
</protein>
<accession>A0ABM5NZJ7</accession>
<dbReference type="Proteomes" id="UP000017590">
    <property type="component" value="Chromosome"/>
</dbReference>
<dbReference type="RefSeq" id="WP_023163422.1">
    <property type="nucleotide sequence ID" value="NC_022592.1"/>
</dbReference>
<dbReference type="InterPro" id="IPR012334">
    <property type="entry name" value="Pectin_lyas_fold"/>
</dbReference>
<gene>
    <name evidence="2" type="ORF">CAETHG_3797</name>
</gene>
<reference evidence="3" key="1">
    <citation type="journal article" date="2014" name="Biotechnol. Biofuels">
        <title>Comparison of single-molecule sequencing and hybrid approaches for finishing the genome of Clostridium autoethanogenum and analysis of CRISPR systems in industrial relevant Clostridia.</title>
        <authorList>
            <person name="Brown S.D."/>
            <person name="Nagaraju S."/>
            <person name="Utturkar S."/>
            <person name="De Tissera S."/>
            <person name="Segovia S."/>
            <person name="Mitchell W."/>
            <person name="Land M.L."/>
            <person name="Dassanayake A."/>
            <person name="Kopke M."/>
        </authorList>
    </citation>
    <scope>NUCLEOTIDE SEQUENCE [LARGE SCALE GENOMIC DNA]</scope>
    <source>
        <strain evidence="3">DSM 10061</strain>
    </source>
</reference>
<dbReference type="Pfam" id="PF13229">
    <property type="entry name" value="Beta_helix"/>
    <property type="match status" value="1"/>
</dbReference>
<dbReference type="InterPro" id="IPR006626">
    <property type="entry name" value="PbH1"/>
</dbReference>
<dbReference type="InterPro" id="IPR011050">
    <property type="entry name" value="Pectin_lyase_fold/virulence"/>
</dbReference>
<evidence type="ECO:0000313" key="2">
    <source>
        <dbReference type="EMBL" id="AGY77998.1"/>
    </source>
</evidence>
<dbReference type="SUPFAM" id="SSF51126">
    <property type="entry name" value="Pectin lyase-like"/>
    <property type="match status" value="1"/>
</dbReference>
<dbReference type="InterPro" id="IPR039448">
    <property type="entry name" value="Beta_helix"/>
</dbReference>
<feature type="domain" description="Right handed beta helix" evidence="1">
    <location>
        <begin position="236"/>
        <end position="392"/>
    </location>
</feature>
<dbReference type="Gene3D" id="2.160.20.10">
    <property type="entry name" value="Single-stranded right-handed beta-helix, Pectin lyase-like"/>
    <property type="match status" value="1"/>
</dbReference>
<dbReference type="EMBL" id="CP006763">
    <property type="protein sequence ID" value="AGY77998.1"/>
    <property type="molecule type" value="Genomic_DNA"/>
</dbReference>
<dbReference type="SMART" id="SM00710">
    <property type="entry name" value="PbH1"/>
    <property type="match status" value="7"/>
</dbReference>